<name>B8JGH7_ANAD2</name>
<dbReference type="CDD" id="cd07016">
    <property type="entry name" value="S14_ClpP_1"/>
    <property type="match status" value="1"/>
</dbReference>
<dbReference type="PRINTS" id="PR00127">
    <property type="entry name" value="CLPPROTEASEP"/>
</dbReference>
<dbReference type="GO" id="GO:0009368">
    <property type="term" value="C:endopeptidase Clp complex"/>
    <property type="evidence" value="ECO:0007669"/>
    <property type="project" value="TreeGrafter"/>
</dbReference>
<dbReference type="GO" id="GO:0004252">
    <property type="term" value="F:serine-type endopeptidase activity"/>
    <property type="evidence" value="ECO:0007669"/>
    <property type="project" value="InterPro"/>
</dbReference>
<dbReference type="InterPro" id="IPR029045">
    <property type="entry name" value="ClpP/crotonase-like_dom_sf"/>
</dbReference>
<dbReference type="KEGG" id="acp:A2cp1_1304"/>
<evidence type="ECO:0000313" key="4">
    <source>
        <dbReference type="Proteomes" id="UP000007089"/>
    </source>
</evidence>
<dbReference type="HOGENOM" id="CLU_1068085_0_0_7"/>
<dbReference type="GO" id="GO:0006515">
    <property type="term" value="P:protein quality control for misfolded or incompletely synthesized proteins"/>
    <property type="evidence" value="ECO:0007669"/>
    <property type="project" value="TreeGrafter"/>
</dbReference>
<dbReference type="InterPro" id="IPR001907">
    <property type="entry name" value="ClpP"/>
</dbReference>
<accession>B8JGH7</accession>
<dbReference type="GO" id="GO:0004176">
    <property type="term" value="F:ATP-dependent peptidase activity"/>
    <property type="evidence" value="ECO:0007669"/>
    <property type="project" value="InterPro"/>
</dbReference>
<dbReference type="Pfam" id="PF00574">
    <property type="entry name" value="CLP_protease"/>
    <property type="match status" value="1"/>
</dbReference>
<dbReference type="PANTHER" id="PTHR10381">
    <property type="entry name" value="ATP-DEPENDENT CLP PROTEASE PROTEOLYTIC SUBUNIT"/>
    <property type="match status" value="1"/>
</dbReference>
<dbReference type="Proteomes" id="UP000007089">
    <property type="component" value="Chromosome"/>
</dbReference>
<dbReference type="GO" id="GO:0051117">
    <property type="term" value="F:ATPase binding"/>
    <property type="evidence" value="ECO:0007669"/>
    <property type="project" value="TreeGrafter"/>
</dbReference>
<protein>
    <recommendedName>
        <fullName evidence="2">ATP-dependent Clp protease proteolytic subunit</fullName>
    </recommendedName>
</protein>
<dbReference type="AlphaFoldDB" id="B8JGH7"/>
<keyword evidence="4" id="KW-1185">Reference proteome</keyword>
<dbReference type="RefSeq" id="WP_012632622.1">
    <property type="nucleotide sequence ID" value="NC_011891.1"/>
</dbReference>
<dbReference type="SUPFAM" id="SSF52096">
    <property type="entry name" value="ClpP/crotonase"/>
    <property type="match status" value="1"/>
</dbReference>
<sequence>MKINRSDLSAAFPWMADPRVAARLSTLSRVDARVDKKAEVVDVYLYDVIVTPEIEALFGVGISAQGFREQLKQADGARRVNVHINSPGGDVDQGKAMLSGLRSLRAGEKVAVVEGLAASAATVVAMGADRVVMEPEAVFMIHEASGGMWGSAADHEKFAEILRMDNAAVRALYAKKTGLDDGRIAELMAAQEPGGTVPGTYMDAARARELGFADEVLAPPTKEAAAAFRATASVATPNQIAVKLAFARSRQQHPPADRRG</sequence>
<organism evidence="3 4">
    <name type="scientific">Anaeromyxobacter dehalogenans (strain ATCC BAA-258 / DSM 21875 / 2CP-1)</name>
    <dbReference type="NCBI Taxonomy" id="455488"/>
    <lineage>
        <taxon>Bacteria</taxon>
        <taxon>Pseudomonadati</taxon>
        <taxon>Myxococcota</taxon>
        <taxon>Myxococcia</taxon>
        <taxon>Myxococcales</taxon>
        <taxon>Cystobacterineae</taxon>
        <taxon>Anaeromyxobacteraceae</taxon>
        <taxon>Anaeromyxobacter</taxon>
    </lineage>
</organism>
<dbReference type="InterPro" id="IPR023562">
    <property type="entry name" value="ClpP/TepA"/>
</dbReference>
<proteinExistence type="inferred from homology"/>
<gene>
    <name evidence="3" type="ordered locus">A2cp1_1304</name>
</gene>
<reference evidence="3" key="1">
    <citation type="submission" date="2009-01" db="EMBL/GenBank/DDBJ databases">
        <title>Complete sequence of Anaeromyxobacter dehalogenans 2CP-1.</title>
        <authorList>
            <consortium name="US DOE Joint Genome Institute"/>
            <person name="Lucas S."/>
            <person name="Copeland A."/>
            <person name="Lapidus A."/>
            <person name="Glavina del Rio T."/>
            <person name="Dalin E."/>
            <person name="Tice H."/>
            <person name="Bruce D."/>
            <person name="Goodwin L."/>
            <person name="Pitluck S."/>
            <person name="Saunders E."/>
            <person name="Brettin T."/>
            <person name="Detter J.C."/>
            <person name="Han C."/>
            <person name="Larimer F."/>
            <person name="Land M."/>
            <person name="Hauser L."/>
            <person name="Kyrpides N."/>
            <person name="Ovchinnikova G."/>
            <person name="Beliaev A.S."/>
            <person name="Richardson P."/>
        </authorList>
    </citation>
    <scope>NUCLEOTIDE SEQUENCE</scope>
    <source>
        <strain evidence="3">2CP-1</strain>
    </source>
</reference>
<dbReference type="EMBL" id="CP001359">
    <property type="protein sequence ID" value="ACL64648.1"/>
    <property type="molecule type" value="Genomic_DNA"/>
</dbReference>
<evidence type="ECO:0000313" key="3">
    <source>
        <dbReference type="EMBL" id="ACL64648.1"/>
    </source>
</evidence>
<evidence type="ECO:0000256" key="2">
    <source>
        <dbReference type="RuleBase" id="RU003567"/>
    </source>
</evidence>
<dbReference type="NCBIfam" id="NF045542">
    <property type="entry name" value="Clp_rel_HeadMat"/>
    <property type="match status" value="1"/>
</dbReference>
<dbReference type="PANTHER" id="PTHR10381:SF11">
    <property type="entry name" value="ATP-DEPENDENT CLP PROTEASE PROTEOLYTIC SUBUNIT, MITOCHONDRIAL"/>
    <property type="match status" value="1"/>
</dbReference>
<comment type="similarity">
    <text evidence="1 2">Belongs to the peptidase S14 family.</text>
</comment>
<evidence type="ECO:0000256" key="1">
    <source>
        <dbReference type="ARBA" id="ARBA00007039"/>
    </source>
</evidence>
<dbReference type="Gene3D" id="3.90.226.10">
    <property type="entry name" value="2-enoyl-CoA Hydratase, Chain A, domain 1"/>
    <property type="match status" value="1"/>
</dbReference>